<dbReference type="Proteomes" id="UP000186040">
    <property type="component" value="Unassembled WGS sequence"/>
</dbReference>
<evidence type="ECO:0000313" key="2">
    <source>
        <dbReference type="EMBL" id="OLR94490.1"/>
    </source>
</evidence>
<dbReference type="SMART" id="SM00530">
    <property type="entry name" value="HTH_XRE"/>
    <property type="match status" value="1"/>
</dbReference>
<dbReference type="EMBL" id="MKQR01000007">
    <property type="protein sequence ID" value="OLR94490.1"/>
    <property type="molecule type" value="Genomic_DNA"/>
</dbReference>
<dbReference type="STRING" id="1193682.BJP25_12140"/>
<dbReference type="InterPro" id="IPR001387">
    <property type="entry name" value="Cro/C1-type_HTH"/>
</dbReference>
<feature type="domain" description="HTH cro/C1-type" evidence="1">
    <location>
        <begin position="20"/>
        <end position="74"/>
    </location>
</feature>
<accession>A0A1Q9LR42</accession>
<comment type="caution">
    <text evidence="2">The sequence shown here is derived from an EMBL/GenBank/DDBJ whole genome shotgun (WGS) entry which is preliminary data.</text>
</comment>
<keyword evidence="3" id="KW-1185">Reference proteome</keyword>
<dbReference type="PROSITE" id="PS50943">
    <property type="entry name" value="HTH_CROC1"/>
    <property type="match status" value="1"/>
</dbReference>
<dbReference type="InterPro" id="IPR010982">
    <property type="entry name" value="Lambda_DNA-bd_dom_sf"/>
</dbReference>
<dbReference type="CDD" id="cd00093">
    <property type="entry name" value="HTH_XRE"/>
    <property type="match status" value="1"/>
</dbReference>
<organism evidence="2 3">
    <name type="scientific">Actinokineospora bangkokensis</name>
    <dbReference type="NCBI Taxonomy" id="1193682"/>
    <lineage>
        <taxon>Bacteria</taxon>
        <taxon>Bacillati</taxon>
        <taxon>Actinomycetota</taxon>
        <taxon>Actinomycetes</taxon>
        <taxon>Pseudonocardiales</taxon>
        <taxon>Pseudonocardiaceae</taxon>
        <taxon>Actinokineospora</taxon>
    </lineage>
</organism>
<dbReference type="Gene3D" id="1.10.260.40">
    <property type="entry name" value="lambda repressor-like DNA-binding domains"/>
    <property type="match status" value="1"/>
</dbReference>
<gene>
    <name evidence="2" type="ORF">BJP25_12140</name>
</gene>
<dbReference type="InterPro" id="IPR043917">
    <property type="entry name" value="DUF5753"/>
</dbReference>
<dbReference type="AlphaFoldDB" id="A0A1Q9LR42"/>
<reference evidence="2 3" key="1">
    <citation type="submission" date="2016-10" db="EMBL/GenBank/DDBJ databases">
        <title>The Draft Genome Sequence of Actinokineospora bangkokensis 44EHWT reveals the biosynthetic pathway of antifungal compounds Thailandins with unusual extender unit butylmalonyl-CoA.</title>
        <authorList>
            <person name="Greule A."/>
            <person name="Intra B."/>
            <person name="Flemming S."/>
            <person name="Rommel M.G."/>
            <person name="Panbangred W."/>
            <person name="Bechthold A."/>
        </authorList>
    </citation>
    <scope>NUCLEOTIDE SEQUENCE [LARGE SCALE GENOMIC DNA]</scope>
    <source>
        <strain evidence="2 3">44EHW</strain>
    </source>
</reference>
<dbReference type="Pfam" id="PF13560">
    <property type="entry name" value="HTH_31"/>
    <property type="match status" value="1"/>
</dbReference>
<protein>
    <recommendedName>
        <fullName evidence="1">HTH cro/C1-type domain-containing protein</fullName>
    </recommendedName>
</protein>
<evidence type="ECO:0000259" key="1">
    <source>
        <dbReference type="PROSITE" id="PS50943"/>
    </source>
</evidence>
<name>A0A1Q9LR42_9PSEU</name>
<dbReference type="SUPFAM" id="SSF47413">
    <property type="entry name" value="lambda repressor-like DNA-binding domains"/>
    <property type="match status" value="1"/>
</dbReference>
<dbReference type="Pfam" id="PF19054">
    <property type="entry name" value="DUF5753"/>
    <property type="match status" value="1"/>
</dbReference>
<dbReference type="RefSeq" id="WP_075973869.1">
    <property type="nucleotide sequence ID" value="NZ_MKQR01000007.1"/>
</dbReference>
<sequence length="258" mass="28598">MGHDEIRPATMRAAIIANRLNTARNHLGLTTRALAELMNMTVAMANRMMTGRRIPTSLQIGALCALLDIDPAQRPLLYDLVRTATDTTWLLPHHDPDSARLLGEIEATADTTVHYHPHHVPLAARTPEYHHAVTGHPRPATPPLTPDLDRTLLVPESALTRTPVPAEVLRDQLDALLHGPWSVRVLPATEPPTEAFTQLHIPHFHPVTALDLLTTHLVLEHPDTTTAYEQRARDLLDHCLTEADSLDTVRAHRTPFGT</sequence>
<dbReference type="OrthoDB" id="3626190at2"/>
<evidence type="ECO:0000313" key="3">
    <source>
        <dbReference type="Proteomes" id="UP000186040"/>
    </source>
</evidence>
<proteinExistence type="predicted"/>
<dbReference type="GO" id="GO:0003677">
    <property type="term" value="F:DNA binding"/>
    <property type="evidence" value="ECO:0007669"/>
    <property type="project" value="InterPro"/>
</dbReference>